<name>A0AAW2WG22_9LAMI</name>
<feature type="transmembrane region" description="Helical" evidence="1">
    <location>
        <begin position="59"/>
        <end position="82"/>
    </location>
</feature>
<reference evidence="2" key="1">
    <citation type="submission" date="2020-06" db="EMBL/GenBank/DDBJ databases">
        <authorList>
            <person name="Li T."/>
            <person name="Hu X."/>
            <person name="Zhang T."/>
            <person name="Song X."/>
            <person name="Zhang H."/>
            <person name="Dai N."/>
            <person name="Sheng W."/>
            <person name="Hou X."/>
            <person name="Wei L."/>
        </authorList>
    </citation>
    <scope>NUCLEOTIDE SEQUENCE</scope>
    <source>
        <strain evidence="2">KEN1</strain>
        <tissue evidence="2">Leaf</tissue>
    </source>
</reference>
<comment type="caution">
    <text evidence="2">The sequence shown here is derived from an EMBL/GenBank/DDBJ whole genome shotgun (WGS) entry which is preliminary data.</text>
</comment>
<evidence type="ECO:0000256" key="1">
    <source>
        <dbReference type="SAM" id="Phobius"/>
    </source>
</evidence>
<reference evidence="2" key="2">
    <citation type="journal article" date="2024" name="Plant">
        <title>Genomic evolution and insights into agronomic trait innovations of Sesamum species.</title>
        <authorList>
            <person name="Miao H."/>
            <person name="Wang L."/>
            <person name="Qu L."/>
            <person name="Liu H."/>
            <person name="Sun Y."/>
            <person name="Le M."/>
            <person name="Wang Q."/>
            <person name="Wei S."/>
            <person name="Zheng Y."/>
            <person name="Lin W."/>
            <person name="Duan Y."/>
            <person name="Cao H."/>
            <person name="Xiong S."/>
            <person name="Wang X."/>
            <person name="Wei L."/>
            <person name="Li C."/>
            <person name="Ma Q."/>
            <person name="Ju M."/>
            <person name="Zhao R."/>
            <person name="Li G."/>
            <person name="Mu C."/>
            <person name="Tian Q."/>
            <person name="Mei H."/>
            <person name="Zhang T."/>
            <person name="Gao T."/>
            <person name="Zhang H."/>
        </authorList>
    </citation>
    <scope>NUCLEOTIDE SEQUENCE</scope>
    <source>
        <strain evidence="2">KEN1</strain>
    </source>
</reference>
<gene>
    <name evidence="2" type="ORF">Slati_2483900</name>
</gene>
<feature type="transmembrane region" description="Helical" evidence="1">
    <location>
        <begin position="94"/>
        <end position="111"/>
    </location>
</feature>
<dbReference type="AlphaFoldDB" id="A0AAW2WG22"/>
<protein>
    <submittedName>
        <fullName evidence="2">Uncharacterized protein</fullName>
    </submittedName>
</protein>
<dbReference type="EMBL" id="JACGWN010000008">
    <property type="protein sequence ID" value="KAL0440009.1"/>
    <property type="molecule type" value="Genomic_DNA"/>
</dbReference>
<keyword evidence="1" id="KW-0472">Membrane</keyword>
<sequence length="156" mass="17489">MSVRNRSLCEGASMEEGLTGAFCAYSSVLKAQGPFGEEASHLLRMPALYLRAYSWIPTLYLRAYSWGLLLGACSLCLFWMPALYLRAYSWVPALYLRAYSWLSALYLRAYLRGALLGARLRNLGRRIVRCPPEAGLRYLRGGGLRCLHGIELTSSP</sequence>
<accession>A0AAW2WG22</accession>
<proteinExistence type="predicted"/>
<organism evidence="2">
    <name type="scientific">Sesamum latifolium</name>
    <dbReference type="NCBI Taxonomy" id="2727402"/>
    <lineage>
        <taxon>Eukaryota</taxon>
        <taxon>Viridiplantae</taxon>
        <taxon>Streptophyta</taxon>
        <taxon>Embryophyta</taxon>
        <taxon>Tracheophyta</taxon>
        <taxon>Spermatophyta</taxon>
        <taxon>Magnoliopsida</taxon>
        <taxon>eudicotyledons</taxon>
        <taxon>Gunneridae</taxon>
        <taxon>Pentapetalae</taxon>
        <taxon>asterids</taxon>
        <taxon>lamiids</taxon>
        <taxon>Lamiales</taxon>
        <taxon>Pedaliaceae</taxon>
        <taxon>Sesamum</taxon>
    </lineage>
</organism>
<keyword evidence="1" id="KW-1133">Transmembrane helix</keyword>
<evidence type="ECO:0000313" key="2">
    <source>
        <dbReference type="EMBL" id="KAL0440009.1"/>
    </source>
</evidence>
<keyword evidence="1" id="KW-0812">Transmembrane</keyword>